<name>A0A317ZP00_9BACT</name>
<dbReference type="Proteomes" id="UP000247099">
    <property type="component" value="Unassembled WGS sequence"/>
</dbReference>
<organism evidence="1 2">
    <name type="scientific">Coraliomargarita sinensis</name>
    <dbReference type="NCBI Taxonomy" id="2174842"/>
    <lineage>
        <taxon>Bacteria</taxon>
        <taxon>Pseudomonadati</taxon>
        <taxon>Verrucomicrobiota</taxon>
        <taxon>Opitutia</taxon>
        <taxon>Puniceicoccales</taxon>
        <taxon>Coraliomargaritaceae</taxon>
        <taxon>Coraliomargarita</taxon>
    </lineage>
</organism>
<evidence type="ECO:0000313" key="1">
    <source>
        <dbReference type="EMBL" id="PXA05071.1"/>
    </source>
</evidence>
<reference evidence="1 2" key="1">
    <citation type="submission" date="2018-05" db="EMBL/GenBank/DDBJ databases">
        <title>Coraliomargarita sinensis sp. nov., isolated from a marine solar saltern.</title>
        <authorList>
            <person name="Zhou L.Y."/>
        </authorList>
    </citation>
    <scope>NUCLEOTIDE SEQUENCE [LARGE SCALE GENOMIC DNA]</scope>
    <source>
        <strain evidence="1 2">WN38</strain>
    </source>
</reference>
<evidence type="ECO:0000313" key="2">
    <source>
        <dbReference type="Proteomes" id="UP000247099"/>
    </source>
</evidence>
<gene>
    <name evidence="1" type="ORF">DDZ13_03650</name>
</gene>
<sequence length="101" mass="11291">MKDMVQGDYEMCAFLLIREITEISHKKLILRCKGIVSRSFKKPMHHNSYYFRASAMNKTTCITVLLLSLNHLINAAIAITVTPIGSGLNFKFEGTASGNLL</sequence>
<dbReference type="InParanoid" id="A0A317ZP00"/>
<dbReference type="AlphaFoldDB" id="A0A317ZP00"/>
<keyword evidence="2" id="KW-1185">Reference proteome</keyword>
<accession>A0A317ZP00</accession>
<dbReference type="EMBL" id="QHJQ01000002">
    <property type="protein sequence ID" value="PXA05071.1"/>
    <property type="molecule type" value="Genomic_DNA"/>
</dbReference>
<protein>
    <submittedName>
        <fullName evidence="1">Uncharacterized protein</fullName>
    </submittedName>
</protein>
<comment type="caution">
    <text evidence="1">The sequence shown here is derived from an EMBL/GenBank/DDBJ whole genome shotgun (WGS) entry which is preliminary data.</text>
</comment>
<proteinExistence type="predicted"/>